<feature type="domain" description="Orc1-like AAA ATPase" evidence="2">
    <location>
        <begin position="14"/>
        <end position="120"/>
    </location>
</feature>
<evidence type="ECO:0000313" key="4">
    <source>
        <dbReference type="Proteomes" id="UP000301309"/>
    </source>
</evidence>
<keyword evidence="4" id="KW-1185">Reference proteome</keyword>
<proteinExistence type="predicted"/>
<dbReference type="AlphaFoldDB" id="A0A4D4LJ53"/>
<protein>
    <recommendedName>
        <fullName evidence="2">Orc1-like AAA ATPase domain-containing protein</fullName>
    </recommendedName>
</protein>
<gene>
    <name evidence="3" type="ORF">SVIO_098630</name>
</gene>
<name>A0A4D4LJ53_STRVO</name>
<dbReference type="Pfam" id="PF13191">
    <property type="entry name" value="AAA_16"/>
    <property type="match status" value="1"/>
</dbReference>
<dbReference type="Proteomes" id="UP000301309">
    <property type="component" value="Unassembled WGS sequence"/>
</dbReference>
<evidence type="ECO:0000256" key="1">
    <source>
        <dbReference type="SAM" id="MobiDB-lite"/>
    </source>
</evidence>
<accession>A0A4D4LJ53</accession>
<organism evidence="3 4">
    <name type="scientific">Streptomyces violaceusniger</name>
    <dbReference type="NCBI Taxonomy" id="68280"/>
    <lineage>
        <taxon>Bacteria</taxon>
        <taxon>Bacillati</taxon>
        <taxon>Actinomycetota</taxon>
        <taxon>Actinomycetes</taxon>
        <taxon>Kitasatosporales</taxon>
        <taxon>Streptomycetaceae</taxon>
        <taxon>Streptomyces</taxon>
        <taxon>Streptomyces violaceusniger group</taxon>
    </lineage>
</organism>
<evidence type="ECO:0000259" key="2">
    <source>
        <dbReference type="Pfam" id="PF13191"/>
    </source>
</evidence>
<dbReference type="SUPFAM" id="SSF52540">
    <property type="entry name" value="P-loop containing nucleoside triphosphate hydrolases"/>
    <property type="match status" value="1"/>
</dbReference>
<dbReference type="InterPro" id="IPR027417">
    <property type="entry name" value="P-loop_NTPase"/>
</dbReference>
<dbReference type="InterPro" id="IPR041664">
    <property type="entry name" value="AAA_16"/>
</dbReference>
<feature type="compositionally biased region" description="Polar residues" evidence="1">
    <location>
        <begin position="131"/>
        <end position="143"/>
    </location>
</feature>
<evidence type="ECO:0000313" key="3">
    <source>
        <dbReference type="EMBL" id="GDY59240.1"/>
    </source>
</evidence>
<feature type="region of interest" description="Disordered" evidence="1">
    <location>
        <begin position="99"/>
        <end position="143"/>
    </location>
</feature>
<sequence length="143" mass="14360">MEDRKTDSGLPGALVGRAAELAALTAHAEAAHSGRSGLVVLSGPAGIGKTSLLRTFLDGDACRKMTVLHGACGEVVAGAGYGGVRALFGSLGLSAEDAQDSPLLRGSARRALPRSAPAPARRGRPRPPSSTRCCTACTGSPPT</sequence>
<dbReference type="Gene3D" id="3.40.50.300">
    <property type="entry name" value="P-loop containing nucleotide triphosphate hydrolases"/>
    <property type="match status" value="1"/>
</dbReference>
<reference evidence="3 4" key="1">
    <citation type="journal article" date="2020" name="Int. J. Syst. Evol. Microbiol.">
        <title>Reclassification of Streptomyces castelarensis and Streptomyces sporoclivatus as later heterotypic synonyms of Streptomyces antimycoticus.</title>
        <authorList>
            <person name="Komaki H."/>
            <person name="Tamura T."/>
        </authorList>
    </citation>
    <scope>NUCLEOTIDE SEQUENCE [LARGE SCALE GENOMIC DNA]</scope>
    <source>
        <strain evidence="3 4">NBRC 13459</strain>
    </source>
</reference>
<comment type="caution">
    <text evidence="3">The sequence shown here is derived from an EMBL/GenBank/DDBJ whole genome shotgun (WGS) entry which is preliminary data.</text>
</comment>
<dbReference type="EMBL" id="BJHW01000002">
    <property type="protein sequence ID" value="GDY59240.1"/>
    <property type="molecule type" value="Genomic_DNA"/>
</dbReference>